<proteinExistence type="predicted"/>
<dbReference type="AlphaFoldDB" id="A0A7I4XZ32"/>
<feature type="region of interest" description="Disordered" evidence="1">
    <location>
        <begin position="339"/>
        <end position="364"/>
    </location>
</feature>
<reference evidence="3" key="1">
    <citation type="submission" date="2020-12" db="UniProtKB">
        <authorList>
            <consortium name="WormBaseParasite"/>
        </authorList>
    </citation>
    <scope>IDENTIFICATION</scope>
    <source>
        <strain evidence="3">MHco3</strain>
    </source>
</reference>
<dbReference type="WBParaSite" id="HCON_00022850-00002">
    <property type="protein sequence ID" value="HCON_00022850-00002"/>
    <property type="gene ID" value="HCON_00022850"/>
</dbReference>
<organism evidence="2 3">
    <name type="scientific">Haemonchus contortus</name>
    <name type="common">Barber pole worm</name>
    <dbReference type="NCBI Taxonomy" id="6289"/>
    <lineage>
        <taxon>Eukaryota</taxon>
        <taxon>Metazoa</taxon>
        <taxon>Ecdysozoa</taxon>
        <taxon>Nematoda</taxon>
        <taxon>Chromadorea</taxon>
        <taxon>Rhabditida</taxon>
        <taxon>Rhabditina</taxon>
        <taxon>Rhabditomorpha</taxon>
        <taxon>Strongyloidea</taxon>
        <taxon>Trichostrongylidae</taxon>
        <taxon>Haemonchus</taxon>
    </lineage>
</organism>
<dbReference type="OrthoDB" id="5808918at2759"/>
<sequence>MLFSEENGYRFVRTISIANYNMLRMPQDSPDLTAIKTEDYTPGYLSTNAGFNPQAASFFYESGANPAETATASTSAQYALAKVEGTDGSYNANLVRQVPTIVHPQSQHVQTRGYVLAQPQYQQQSQRHHYYPQSAALAQQQREYLVRRDGTVPAHFNVPVIQHGIQYYTQPSGHEQTGVTTHPRNIPYPMVQPVVQQQRLQRNAAGTQHVPILIRSRVPAGVQPQFQYGATQTGVKPELQYSGGEVYMCYDGDINIPSYNQYHAEVSSLGTNSFHVNQQNGLSVQVPVHQAQLGYAQVPLEYAVDTPHNNKVLNGQDAIVKAEAMDEQTAVDGGLIKRRRRSRKSKTDEVTLEGEEAGGATVRKRRTSKRKKLINDIEGAEASLAETNVVNGDSPPTLTHGELLKQKKKNMAFPKGTFLVRYADLDCDNYAGHIWLVDNHQLLQKYTYDGLDASNLKIFSRTERYSGWLCMCPWLYHPLPDVVGILGNMEKVAVRNHPTRDELFARRDEESRKAPIIEEEHVDTAEEAVNSDVEHMCNEHGDMTLKEELPDDSPLCKKEEPDIM</sequence>
<dbReference type="OMA" id="SIANYNM"/>
<dbReference type="Proteomes" id="UP000025227">
    <property type="component" value="Unplaced"/>
</dbReference>
<evidence type="ECO:0000313" key="2">
    <source>
        <dbReference type="Proteomes" id="UP000025227"/>
    </source>
</evidence>
<evidence type="ECO:0000313" key="3">
    <source>
        <dbReference type="WBParaSite" id="HCON_00022850-00002"/>
    </source>
</evidence>
<name>A0A7I4XZ32_HAECO</name>
<feature type="region of interest" description="Disordered" evidence="1">
    <location>
        <begin position="542"/>
        <end position="564"/>
    </location>
</feature>
<keyword evidence="2" id="KW-1185">Reference proteome</keyword>
<accession>A0A7I4XZ32</accession>
<protein>
    <submittedName>
        <fullName evidence="3">JmjC domain-containing protein</fullName>
    </submittedName>
</protein>
<evidence type="ECO:0000256" key="1">
    <source>
        <dbReference type="SAM" id="MobiDB-lite"/>
    </source>
</evidence>